<feature type="domain" description="Death" evidence="2">
    <location>
        <begin position="96"/>
        <end position="175"/>
    </location>
</feature>
<dbReference type="InterPro" id="IPR035897">
    <property type="entry name" value="Toll_tir_struct_dom_sf"/>
</dbReference>
<dbReference type="OrthoDB" id="6078042at2759"/>
<evidence type="ECO:0000259" key="2">
    <source>
        <dbReference type="PROSITE" id="PS50017"/>
    </source>
</evidence>
<dbReference type="InterPro" id="IPR000488">
    <property type="entry name" value="Death_dom"/>
</dbReference>
<dbReference type="Gene3D" id="1.10.287.950">
    <property type="entry name" value="Methyl-accepting chemotaxis protein"/>
    <property type="match status" value="1"/>
</dbReference>
<dbReference type="PROSITE" id="PS50104">
    <property type="entry name" value="TIR"/>
    <property type="match status" value="1"/>
</dbReference>
<evidence type="ECO:0000256" key="1">
    <source>
        <dbReference type="SAM" id="Coils"/>
    </source>
</evidence>
<feature type="domain" description="TIR" evidence="3">
    <location>
        <begin position="191"/>
        <end position="325"/>
    </location>
</feature>
<protein>
    <recommendedName>
        <fullName evidence="6">Death domain-containing protein</fullName>
    </recommendedName>
</protein>
<evidence type="ECO:0000259" key="4">
    <source>
        <dbReference type="PROSITE" id="PS50192"/>
    </source>
</evidence>
<sequence>LTDIIVSLFSLAKVHQEVQEQKFEIGELDDRLDEVEDGVDKLGQDVQENRDAIGEVKQDVEEQGERLDELEEVVDETVDKVEELDHKTLSHAPAWSRDVAELLNEETDGDWRLLSKRLGYTNDDIRNWATQPNPALSMFDEWFATHKTREATYAIQKNLEEMNRIDAAEIVERALAMAENVVEDSEDEEGDPPSIFISYQWGFQQEVKMLKNHLEQSGYKAWMDVGQMGGGDKLYAKIDQGIRAAQVVISCVSEKYAQSPNCNKEVNLSVTLGKPIIPLLMEKMSWPPPGTMGPIFSEYIFIRFFQRKGEETGDERFWPDSKFTELLMQLRFSLPPDESIITQAIYNKWMANSESCVCVLHLQTDDSGSQTSGQPEVFISYQWGKQPQIKALYQRLSQLGFTCWLDIMQMGGGDSLYDKIDKGIRGCRVVLSCVTSKYSMSANCRREVSLADATKKTIIPLLLEQMTWPPEGPMAMVLTQLLYIQFHKDPEVQNRWDGPQFEELLQKI</sequence>
<dbReference type="OMA" id="YAERIMA"/>
<feature type="non-terminal residue" evidence="5">
    <location>
        <position position="1"/>
    </location>
</feature>
<dbReference type="GO" id="GO:0007165">
    <property type="term" value="P:signal transduction"/>
    <property type="evidence" value="ECO:0007669"/>
    <property type="project" value="InterPro"/>
</dbReference>
<dbReference type="InterPro" id="IPR000157">
    <property type="entry name" value="TIR_dom"/>
</dbReference>
<dbReference type="PANTHER" id="PTHR47508:SF1">
    <property type="entry name" value="NON-SPECIFIC SERINE_THREONINE PROTEIN KINASE"/>
    <property type="match status" value="1"/>
</dbReference>
<dbReference type="SUPFAM" id="SSF47986">
    <property type="entry name" value="DEATH domain"/>
    <property type="match status" value="1"/>
</dbReference>
<feature type="coiled-coil region" evidence="1">
    <location>
        <begin position="53"/>
        <end position="87"/>
    </location>
</feature>
<dbReference type="AlphaFoldDB" id="R7TH74"/>
<dbReference type="SUPFAM" id="SSF52200">
    <property type="entry name" value="Toll/Interleukin receptor TIR domain"/>
    <property type="match status" value="2"/>
</dbReference>
<dbReference type="PANTHER" id="PTHR47508">
    <property type="entry name" value="SAM DOMAIN-CONTAINING PROTEIN-RELATED"/>
    <property type="match status" value="1"/>
</dbReference>
<organism evidence="5">
    <name type="scientific">Capitella teleta</name>
    <name type="common">Polychaete worm</name>
    <dbReference type="NCBI Taxonomy" id="283909"/>
    <lineage>
        <taxon>Eukaryota</taxon>
        <taxon>Metazoa</taxon>
        <taxon>Spiralia</taxon>
        <taxon>Lophotrochozoa</taxon>
        <taxon>Annelida</taxon>
        <taxon>Polychaeta</taxon>
        <taxon>Sedentaria</taxon>
        <taxon>Scolecida</taxon>
        <taxon>Capitellidae</taxon>
        <taxon>Capitella</taxon>
    </lineage>
</organism>
<proteinExistence type="predicted"/>
<feature type="non-terminal residue" evidence="5">
    <location>
        <position position="508"/>
    </location>
</feature>
<evidence type="ECO:0000259" key="3">
    <source>
        <dbReference type="PROSITE" id="PS50104"/>
    </source>
</evidence>
<dbReference type="Gene3D" id="3.40.50.10140">
    <property type="entry name" value="Toll/interleukin-1 receptor homology (TIR) domain"/>
    <property type="match status" value="2"/>
</dbReference>
<dbReference type="PROSITE" id="PS50017">
    <property type="entry name" value="DEATH_DOMAIN"/>
    <property type="match status" value="1"/>
</dbReference>
<dbReference type="Pfam" id="PF13676">
    <property type="entry name" value="TIR_2"/>
    <property type="match status" value="2"/>
</dbReference>
<dbReference type="Pfam" id="PF00531">
    <property type="entry name" value="Death"/>
    <property type="match status" value="1"/>
</dbReference>
<dbReference type="PROSITE" id="PS50192">
    <property type="entry name" value="T_SNARE"/>
    <property type="match status" value="1"/>
</dbReference>
<keyword evidence="1" id="KW-0175">Coiled coil</keyword>
<dbReference type="EMBL" id="KB309853">
    <property type="protein sequence ID" value="ELT93158.1"/>
    <property type="molecule type" value="Genomic_DNA"/>
</dbReference>
<evidence type="ECO:0000313" key="5">
    <source>
        <dbReference type="EMBL" id="ELT93158.1"/>
    </source>
</evidence>
<dbReference type="InterPro" id="IPR000727">
    <property type="entry name" value="T_SNARE_dom"/>
</dbReference>
<dbReference type="InterPro" id="IPR011029">
    <property type="entry name" value="DEATH-like_dom_sf"/>
</dbReference>
<feature type="domain" description="T-SNARE coiled-coil homology" evidence="4">
    <location>
        <begin position="29"/>
        <end position="91"/>
    </location>
</feature>
<name>R7TH74_CAPTE</name>
<dbReference type="Gene3D" id="1.10.533.10">
    <property type="entry name" value="Death Domain, Fas"/>
    <property type="match status" value="1"/>
</dbReference>
<dbReference type="HOGENOM" id="CLU_021945_0_0_1"/>
<reference evidence="5" key="1">
    <citation type="journal article" date="2013" name="Nature">
        <title>Insights into bilaterian evolution from three spiralian genomes.</title>
        <authorList>
            <person name="Simakov O."/>
            <person name="Marletaz F."/>
            <person name="Cho S.J."/>
            <person name="Edsinger-Gonzales E."/>
            <person name="Havlak P."/>
            <person name="Hellsten U."/>
            <person name="Kuo D.H."/>
            <person name="Larsson T."/>
            <person name="Lv J."/>
            <person name="Arendt D."/>
            <person name="Savage R."/>
            <person name="Osoegawa K."/>
            <person name="de Jong P."/>
            <person name="Grimwood J."/>
            <person name="Chapman J.A."/>
            <person name="Shapiro H."/>
            <person name="Aerts A."/>
            <person name="Otillar R.P."/>
            <person name="Terry A.Y."/>
            <person name="Boore J.L."/>
            <person name="Grigoriev I.V."/>
            <person name="Lindberg D.R."/>
            <person name="Seaver E.C."/>
            <person name="Weisblat D.A."/>
            <person name="Putnam N.H."/>
            <person name="Rokhsar D.S."/>
        </authorList>
    </citation>
    <scope>NUCLEOTIDE SEQUENCE</scope>
    <source>
        <strain evidence="5">I ESC-2004</strain>
    </source>
</reference>
<accession>R7TH74</accession>
<gene>
    <name evidence="5" type="ORF">CAPTEDRAFT_72500</name>
</gene>
<evidence type="ECO:0008006" key="6">
    <source>
        <dbReference type="Google" id="ProtNLM"/>
    </source>
</evidence>